<evidence type="ECO:0000313" key="1">
    <source>
        <dbReference type="EMBL" id="EGV92302.1"/>
    </source>
</evidence>
<evidence type="ECO:0000313" key="2">
    <source>
        <dbReference type="Proteomes" id="UP000001075"/>
    </source>
</evidence>
<reference evidence="2" key="1">
    <citation type="journal article" date="2011" name="Nat. Biotechnol.">
        <title>The genomic sequence of the Chinese hamster ovary (CHO)-K1 cell line.</title>
        <authorList>
            <person name="Xu X."/>
            <person name="Nagarajan H."/>
            <person name="Lewis N.E."/>
            <person name="Pan S."/>
            <person name="Cai Z."/>
            <person name="Liu X."/>
            <person name="Chen W."/>
            <person name="Xie M."/>
            <person name="Wang W."/>
            <person name="Hammond S."/>
            <person name="Andersen M.R."/>
            <person name="Neff N."/>
            <person name="Passarelli B."/>
            <person name="Koh W."/>
            <person name="Fan H.C."/>
            <person name="Wang J."/>
            <person name="Gui Y."/>
            <person name="Lee K.H."/>
            <person name="Betenbaugh M.J."/>
            <person name="Quake S.R."/>
            <person name="Famili I."/>
            <person name="Palsson B.O."/>
            <person name="Wang J."/>
        </authorList>
    </citation>
    <scope>NUCLEOTIDE SEQUENCE [LARGE SCALE GENOMIC DNA]</scope>
    <source>
        <strain evidence="2">CHO K1 cell line</strain>
    </source>
</reference>
<accession>G3H6J6</accession>
<gene>
    <name evidence="1" type="ORF">I79_005958</name>
</gene>
<protein>
    <submittedName>
        <fullName evidence="1">Uncharacterized protein</fullName>
    </submittedName>
</protein>
<proteinExistence type="predicted"/>
<dbReference type="EMBL" id="JH000175">
    <property type="protein sequence ID" value="EGV92302.1"/>
    <property type="molecule type" value="Genomic_DNA"/>
</dbReference>
<dbReference type="Proteomes" id="UP000001075">
    <property type="component" value="Unassembled WGS sequence"/>
</dbReference>
<dbReference type="InParanoid" id="G3H6J6"/>
<dbReference type="AlphaFoldDB" id="G3H6J6"/>
<name>G3H6J6_CRIGR</name>
<organism evidence="1 2">
    <name type="scientific">Cricetulus griseus</name>
    <name type="common">Chinese hamster</name>
    <name type="synonym">Cricetulus barabensis griseus</name>
    <dbReference type="NCBI Taxonomy" id="10029"/>
    <lineage>
        <taxon>Eukaryota</taxon>
        <taxon>Metazoa</taxon>
        <taxon>Chordata</taxon>
        <taxon>Craniata</taxon>
        <taxon>Vertebrata</taxon>
        <taxon>Euteleostomi</taxon>
        <taxon>Mammalia</taxon>
        <taxon>Eutheria</taxon>
        <taxon>Euarchontoglires</taxon>
        <taxon>Glires</taxon>
        <taxon>Rodentia</taxon>
        <taxon>Myomorpha</taxon>
        <taxon>Muroidea</taxon>
        <taxon>Cricetidae</taxon>
        <taxon>Cricetinae</taxon>
        <taxon>Cricetulus</taxon>
    </lineage>
</organism>
<sequence>METLQFGLLLSSFLSSHRKQSSGKKGSRPQSIQHVRINYLLSETMWSQLWFSAGSAKIPINTAE</sequence>